<keyword evidence="1" id="KW-0812">Transmembrane</keyword>
<evidence type="ECO:0000313" key="3">
    <source>
        <dbReference type="Proteomes" id="UP000276133"/>
    </source>
</evidence>
<accession>A0A3M7QCC3</accession>
<dbReference type="AlphaFoldDB" id="A0A3M7QCC3"/>
<keyword evidence="1" id="KW-0472">Membrane</keyword>
<feature type="transmembrane region" description="Helical" evidence="1">
    <location>
        <begin position="12"/>
        <end position="35"/>
    </location>
</feature>
<dbReference type="EMBL" id="REGN01006561">
    <property type="protein sequence ID" value="RNA09040.1"/>
    <property type="molecule type" value="Genomic_DNA"/>
</dbReference>
<name>A0A3M7QCC3_BRAPC</name>
<evidence type="ECO:0000256" key="1">
    <source>
        <dbReference type="SAM" id="Phobius"/>
    </source>
</evidence>
<protein>
    <submittedName>
        <fullName evidence="2">Uncharacterized protein</fullName>
    </submittedName>
</protein>
<gene>
    <name evidence="2" type="ORF">BpHYR1_039691</name>
</gene>
<reference evidence="2 3" key="1">
    <citation type="journal article" date="2018" name="Sci. Rep.">
        <title>Genomic signatures of local adaptation to the degree of environmental predictability in rotifers.</title>
        <authorList>
            <person name="Franch-Gras L."/>
            <person name="Hahn C."/>
            <person name="Garcia-Roger E.M."/>
            <person name="Carmona M.J."/>
            <person name="Serra M."/>
            <person name="Gomez A."/>
        </authorList>
    </citation>
    <scope>NUCLEOTIDE SEQUENCE [LARGE SCALE GENOMIC DNA]</scope>
    <source>
        <strain evidence="2">HYR1</strain>
    </source>
</reference>
<sequence length="98" mass="11532">MKEKKKILKICIFWFSAFFYIEELGRVELLNLLWGDDFGSKLDPFLSLTFKSGKSIISSCICFVFLLAGIHLKPNKGNRKTDKYSDYNYNEYSRKNWA</sequence>
<keyword evidence="1" id="KW-1133">Transmembrane helix</keyword>
<dbReference type="Proteomes" id="UP000276133">
    <property type="component" value="Unassembled WGS sequence"/>
</dbReference>
<organism evidence="2 3">
    <name type="scientific">Brachionus plicatilis</name>
    <name type="common">Marine rotifer</name>
    <name type="synonym">Brachionus muelleri</name>
    <dbReference type="NCBI Taxonomy" id="10195"/>
    <lineage>
        <taxon>Eukaryota</taxon>
        <taxon>Metazoa</taxon>
        <taxon>Spiralia</taxon>
        <taxon>Gnathifera</taxon>
        <taxon>Rotifera</taxon>
        <taxon>Eurotatoria</taxon>
        <taxon>Monogononta</taxon>
        <taxon>Pseudotrocha</taxon>
        <taxon>Ploima</taxon>
        <taxon>Brachionidae</taxon>
        <taxon>Brachionus</taxon>
    </lineage>
</organism>
<keyword evidence="3" id="KW-1185">Reference proteome</keyword>
<feature type="transmembrane region" description="Helical" evidence="1">
    <location>
        <begin position="55"/>
        <end position="72"/>
    </location>
</feature>
<proteinExistence type="predicted"/>
<comment type="caution">
    <text evidence="2">The sequence shown here is derived from an EMBL/GenBank/DDBJ whole genome shotgun (WGS) entry which is preliminary data.</text>
</comment>
<evidence type="ECO:0000313" key="2">
    <source>
        <dbReference type="EMBL" id="RNA09040.1"/>
    </source>
</evidence>